<comment type="pathway">
    <text evidence="3">Amino-acid biosynthesis; L-isoleucine biosynthesis; L-isoleucine from 2-oxobutanoate: step 1/4.</text>
</comment>
<evidence type="ECO:0000313" key="17">
    <source>
        <dbReference type="EMBL" id="GAH19360.1"/>
    </source>
</evidence>
<keyword evidence="7" id="KW-0028">Amino-acid biosynthesis</keyword>
<dbReference type="InterPro" id="IPR045229">
    <property type="entry name" value="TPP_enz"/>
</dbReference>
<accession>X1EG90</accession>
<comment type="similarity">
    <text evidence="5 13">Belongs to the TPP enzyme family.</text>
</comment>
<evidence type="ECO:0000256" key="11">
    <source>
        <dbReference type="ARBA" id="ARBA00023052"/>
    </source>
</evidence>
<sequence length="461" mass="50017">ILVRHEQAAAHAADGYARATGKVGVCMATSGPGATNLVTGIANAYLDSVPVVAITGQVARPFIGKDAFQEIDITGITLPITKHNYLVLDVDSLANTVKEAFHLARTGRPGPVLIDVPRDIQIDQTEFHYPSKLDLPGYEPTLQGHPGQIKKAAKLVNEAQRPLIIAGRGAIISGAYAELKQLAETAQIPVVTTLLGISSFPESHVLSYGMLGMHGMAYANMAVDAADLIIAIGMRFDDRVTGKISAFAPHAHIIHIDIDPAEIGKNVRVDVPIVGDVKMVLQELNKLITPNKHSRWIRRLDDWRKEHPSIEIRDSDGLLPQYIIRKIYEVTKGEAIIVTGVGQHQMWAAQHYCYNKPNTLISSGGLGAMGFGLPAAMGAKVGCPDSTVWCIDGDGGFQMTIQELATIVQDNIAVKIAIINNGYLGMVRQWQELFYEKRYVATPLSCPDFVKIAEGYHLPGL</sequence>
<dbReference type="UniPathway" id="UPA00047">
    <property type="reaction ID" value="UER00055"/>
</dbReference>
<dbReference type="CDD" id="cd02015">
    <property type="entry name" value="TPP_AHAS"/>
    <property type="match status" value="1"/>
</dbReference>
<dbReference type="PROSITE" id="PS00187">
    <property type="entry name" value="TPP_ENZYMES"/>
    <property type="match status" value="1"/>
</dbReference>
<feature type="non-terminal residue" evidence="17">
    <location>
        <position position="461"/>
    </location>
</feature>
<evidence type="ECO:0000256" key="3">
    <source>
        <dbReference type="ARBA" id="ARBA00004974"/>
    </source>
</evidence>
<reference evidence="17" key="1">
    <citation type="journal article" date="2014" name="Front. Microbiol.">
        <title>High frequency of phylogenetically diverse reductive dehalogenase-homologous genes in deep subseafloor sedimentary metagenomes.</title>
        <authorList>
            <person name="Kawai M."/>
            <person name="Futagami T."/>
            <person name="Toyoda A."/>
            <person name="Takaki Y."/>
            <person name="Nishi S."/>
            <person name="Hori S."/>
            <person name="Arai W."/>
            <person name="Tsubouchi T."/>
            <person name="Morono Y."/>
            <person name="Uchiyama I."/>
            <person name="Ito T."/>
            <person name="Fujiyama A."/>
            <person name="Inagaki F."/>
            <person name="Takami H."/>
        </authorList>
    </citation>
    <scope>NUCLEOTIDE SEQUENCE</scope>
    <source>
        <strain evidence="17">Expedition CK06-06</strain>
    </source>
</reference>
<dbReference type="GO" id="GO:0009097">
    <property type="term" value="P:isoleucine biosynthetic process"/>
    <property type="evidence" value="ECO:0007669"/>
    <property type="project" value="UniProtKB-UniPathway"/>
</dbReference>
<evidence type="ECO:0000259" key="14">
    <source>
        <dbReference type="Pfam" id="PF00205"/>
    </source>
</evidence>
<dbReference type="GO" id="GO:0000287">
    <property type="term" value="F:magnesium ion binding"/>
    <property type="evidence" value="ECO:0007669"/>
    <property type="project" value="InterPro"/>
</dbReference>
<dbReference type="NCBIfam" id="TIGR00118">
    <property type="entry name" value="acolac_lg"/>
    <property type="match status" value="1"/>
</dbReference>
<feature type="non-terminal residue" evidence="17">
    <location>
        <position position="1"/>
    </location>
</feature>
<dbReference type="SUPFAM" id="SSF52518">
    <property type="entry name" value="Thiamin diphosphate-binding fold (THDP-binding)"/>
    <property type="match status" value="2"/>
</dbReference>
<comment type="pathway">
    <text evidence="4">Amino-acid biosynthesis; L-valine biosynthesis; L-valine from pyruvate: step 1/4.</text>
</comment>
<dbReference type="GO" id="GO:0030976">
    <property type="term" value="F:thiamine pyrophosphate binding"/>
    <property type="evidence" value="ECO:0007669"/>
    <property type="project" value="InterPro"/>
</dbReference>
<gene>
    <name evidence="17" type="ORF">S03H2_04158</name>
</gene>
<feature type="domain" description="Thiamine pyrophosphate enzyme central" evidence="14">
    <location>
        <begin position="149"/>
        <end position="284"/>
    </location>
</feature>
<evidence type="ECO:0000259" key="16">
    <source>
        <dbReference type="Pfam" id="PF02776"/>
    </source>
</evidence>
<evidence type="ECO:0000256" key="7">
    <source>
        <dbReference type="ARBA" id="ARBA00022605"/>
    </source>
</evidence>
<dbReference type="GO" id="GO:0005948">
    <property type="term" value="C:acetolactate synthase complex"/>
    <property type="evidence" value="ECO:0007669"/>
    <property type="project" value="TreeGrafter"/>
</dbReference>
<comment type="cofactor">
    <cofactor evidence="1">
        <name>Mg(2+)</name>
        <dbReference type="ChEBI" id="CHEBI:18420"/>
    </cofactor>
</comment>
<dbReference type="EMBL" id="BARU01001621">
    <property type="protein sequence ID" value="GAH19360.1"/>
    <property type="molecule type" value="Genomic_DNA"/>
</dbReference>
<dbReference type="PANTHER" id="PTHR18968:SF13">
    <property type="entry name" value="ACETOLACTATE SYNTHASE CATALYTIC SUBUNIT, MITOCHONDRIAL"/>
    <property type="match status" value="1"/>
</dbReference>
<dbReference type="InterPro" id="IPR029061">
    <property type="entry name" value="THDP-binding"/>
</dbReference>
<keyword evidence="8" id="KW-0808">Transferase</keyword>
<dbReference type="InterPro" id="IPR012846">
    <property type="entry name" value="Acetolactate_synth_lsu"/>
</dbReference>
<evidence type="ECO:0000256" key="1">
    <source>
        <dbReference type="ARBA" id="ARBA00001946"/>
    </source>
</evidence>
<keyword evidence="11 13" id="KW-0786">Thiamine pyrophosphate</keyword>
<feature type="domain" description="Thiamine pyrophosphate enzyme N-terminal TPP-binding" evidence="16">
    <location>
        <begin position="1"/>
        <end position="74"/>
    </location>
</feature>
<keyword evidence="12" id="KW-0100">Branched-chain amino acid biosynthesis</keyword>
<dbReference type="GO" id="GO:0050660">
    <property type="term" value="F:flavin adenine dinucleotide binding"/>
    <property type="evidence" value="ECO:0007669"/>
    <property type="project" value="InterPro"/>
</dbReference>
<dbReference type="AlphaFoldDB" id="X1EG90"/>
<evidence type="ECO:0000256" key="9">
    <source>
        <dbReference type="ARBA" id="ARBA00022723"/>
    </source>
</evidence>
<evidence type="ECO:0000256" key="12">
    <source>
        <dbReference type="ARBA" id="ARBA00023304"/>
    </source>
</evidence>
<dbReference type="CDD" id="cd07035">
    <property type="entry name" value="TPP_PYR_POX_like"/>
    <property type="match status" value="1"/>
</dbReference>
<dbReference type="InterPro" id="IPR012001">
    <property type="entry name" value="Thiamin_PyroP_enz_TPP-bd_dom"/>
</dbReference>
<evidence type="ECO:0000256" key="10">
    <source>
        <dbReference type="ARBA" id="ARBA00022842"/>
    </source>
</evidence>
<evidence type="ECO:0000256" key="8">
    <source>
        <dbReference type="ARBA" id="ARBA00022679"/>
    </source>
</evidence>
<name>X1EG90_9ZZZZ</name>
<dbReference type="Pfam" id="PF02776">
    <property type="entry name" value="TPP_enzyme_N"/>
    <property type="match status" value="1"/>
</dbReference>
<dbReference type="SUPFAM" id="SSF52467">
    <property type="entry name" value="DHS-like NAD/FAD-binding domain"/>
    <property type="match status" value="1"/>
</dbReference>
<dbReference type="FunFam" id="3.40.50.1220:FF:000008">
    <property type="entry name" value="Acetolactate synthase"/>
    <property type="match status" value="1"/>
</dbReference>
<proteinExistence type="inferred from homology"/>
<evidence type="ECO:0000256" key="13">
    <source>
        <dbReference type="RuleBase" id="RU362132"/>
    </source>
</evidence>
<dbReference type="InterPro" id="IPR011766">
    <property type="entry name" value="TPP_enzyme_TPP-bd"/>
</dbReference>
<dbReference type="InterPro" id="IPR000399">
    <property type="entry name" value="TPP-bd_CS"/>
</dbReference>
<dbReference type="EC" id="2.2.1.6" evidence="6"/>
<organism evidence="17">
    <name type="scientific">marine sediment metagenome</name>
    <dbReference type="NCBI Taxonomy" id="412755"/>
    <lineage>
        <taxon>unclassified sequences</taxon>
        <taxon>metagenomes</taxon>
        <taxon>ecological metagenomes</taxon>
    </lineage>
</organism>
<dbReference type="Pfam" id="PF00205">
    <property type="entry name" value="TPP_enzyme_M"/>
    <property type="match status" value="1"/>
</dbReference>
<evidence type="ECO:0000259" key="15">
    <source>
        <dbReference type="Pfam" id="PF02775"/>
    </source>
</evidence>
<evidence type="ECO:0000256" key="4">
    <source>
        <dbReference type="ARBA" id="ARBA00005025"/>
    </source>
</evidence>
<evidence type="ECO:0000256" key="5">
    <source>
        <dbReference type="ARBA" id="ARBA00007812"/>
    </source>
</evidence>
<comment type="caution">
    <text evidence="17">The sequence shown here is derived from an EMBL/GenBank/DDBJ whole genome shotgun (WGS) entry which is preliminary data.</text>
</comment>
<feature type="domain" description="Thiamine pyrophosphate enzyme TPP-binding" evidence="15">
    <location>
        <begin position="340"/>
        <end position="459"/>
    </location>
</feature>
<dbReference type="Gene3D" id="3.40.50.970">
    <property type="match status" value="2"/>
</dbReference>
<comment type="cofactor">
    <cofactor evidence="2">
        <name>thiamine diphosphate</name>
        <dbReference type="ChEBI" id="CHEBI:58937"/>
    </cofactor>
</comment>
<keyword evidence="9" id="KW-0479">Metal-binding</keyword>
<dbReference type="GO" id="GO:0003984">
    <property type="term" value="F:acetolactate synthase activity"/>
    <property type="evidence" value="ECO:0007669"/>
    <property type="project" value="UniProtKB-EC"/>
</dbReference>
<protein>
    <recommendedName>
        <fullName evidence="6">acetolactate synthase</fullName>
        <ecNumber evidence="6">2.2.1.6</ecNumber>
    </recommendedName>
</protein>
<dbReference type="InterPro" id="IPR012000">
    <property type="entry name" value="Thiamin_PyroP_enz_cen_dom"/>
</dbReference>
<dbReference type="UniPathway" id="UPA00049">
    <property type="reaction ID" value="UER00059"/>
</dbReference>
<dbReference type="InterPro" id="IPR039368">
    <property type="entry name" value="AHAS_TPP"/>
</dbReference>
<keyword evidence="10" id="KW-0460">Magnesium</keyword>
<dbReference type="PANTHER" id="PTHR18968">
    <property type="entry name" value="THIAMINE PYROPHOSPHATE ENZYMES"/>
    <property type="match status" value="1"/>
</dbReference>
<dbReference type="GO" id="GO:0009099">
    <property type="term" value="P:L-valine biosynthetic process"/>
    <property type="evidence" value="ECO:0007669"/>
    <property type="project" value="UniProtKB-UniPathway"/>
</dbReference>
<dbReference type="Pfam" id="PF02775">
    <property type="entry name" value="TPP_enzyme_C"/>
    <property type="match status" value="1"/>
</dbReference>
<dbReference type="InterPro" id="IPR029035">
    <property type="entry name" value="DHS-like_NAD/FAD-binding_dom"/>
</dbReference>
<dbReference type="Gene3D" id="3.40.50.1220">
    <property type="entry name" value="TPP-binding domain"/>
    <property type="match status" value="1"/>
</dbReference>
<dbReference type="FunFam" id="3.40.50.970:FF:000007">
    <property type="entry name" value="Acetolactate synthase"/>
    <property type="match status" value="1"/>
</dbReference>
<evidence type="ECO:0000256" key="6">
    <source>
        <dbReference type="ARBA" id="ARBA00013145"/>
    </source>
</evidence>
<evidence type="ECO:0000256" key="2">
    <source>
        <dbReference type="ARBA" id="ARBA00001964"/>
    </source>
</evidence>